<dbReference type="InterPro" id="IPR053967">
    <property type="entry name" value="LlgE_F_G-like_D1"/>
</dbReference>
<protein>
    <recommendedName>
        <fullName evidence="3 5">Flagellar hook protein FlgE</fullName>
    </recommendedName>
</protein>
<keyword evidence="10" id="KW-0282">Flagellum</keyword>
<evidence type="ECO:0000256" key="4">
    <source>
        <dbReference type="ARBA" id="ARBA00023143"/>
    </source>
</evidence>
<proteinExistence type="inferred from homology"/>
<dbReference type="SUPFAM" id="SSF117143">
    <property type="entry name" value="Flagellar hook protein flgE"/>
    <property type="match status" value="1"/>
</dbReference>
<dbReference type="Pfam" id="PF06429">
    <property type="entry name" value="Flg_bbr_C"/>
    <property type="match status" value="1"/>
</dbReference>
<dbReference type="PANTHER" id="PTHR30435">
    <property type="entry name" value="FLAGELLAR PROTEIN"/>
    <property type="match status" value="1"/>
</dbReference>
<dbReference type="InterPro" id="IPR011491">
    <property type="entry name" value="FlgE_D2"/>
</dbReference>
<evidence type="ECO:0000256" key="3">
    <source>
        <dbReference type="ARBA" id="ARBA00019015"/>
    </source>
</evidence>
<keyword evidence="10" id="KW-0969">Cilium</keyword>
<feature type="domain" description="Flagellar basal body rod protein N-terminal" evidence="6">
    <location>
        <begin position="3"/>
        <end position="33"/>
    </location>
</feature>
<dbReference type="InterPro" id="IPR020013">
    <property type="entry name" value="Flagellar_FlgE/F/G"/>
</dbReference>
<keyword evidence="10" id="KW-0966">Cell projection</keyword>
<evidence type="ECO:0000259" key="6">
    <source>
        <dbReference type="Pfam" id="PF00460"/>
    </source>
</evidence>
<comment type="subcellular location">
    <subcellularLocation>
        <location evidence="1 5">Bacterial flagellum basal body</location>
    </subcellularLocation>
</comment>
<keyword evidence="4 5" id="KW-0975">Bacterial flagellum</keyword>
<comment type="function">
    <text evidence="5">A flexible structure which links the flagellar filament to the drive apparatus in the basal body.</text>
</comment>
<dbReference type="PANTHER" id="PTHR30435:SF1">
    <property type="entry name" value="FLAGELLAR HOOK PROTEIN FLGE"/>
    <property type="match status" value="1"/>
</dbReference>
<name>A0ABZ2RG98_ECTME</name>
<sequence length="397" mass="41731">MSFNVALTGLNAVNEQLNTISNNIANAGTTGFKSSRTEFGSIYADSQAMGVEVLGTTQSISQNGSLVTTGRTLDLAIAGSGFYITRTPTGEVSYTRAGVFTANKDNLIVNAAGQRLQGYTVDAAGNLLEGVMGDMQLQSANLPAKATETLDFVMNLDSNEEVPLLAFDANDVNTYNSTYTTKVFDSQGKEHTLTQYFVKTSPNNWNAYYFADGVDVTPAAGPQAISFTTGGALASPTAPVNVSFNLVGVDAMNVAVNYSNSSQYGTDFVVTSNRASGYAAGEQTGLSIEKDGMVYANYSNGQRMLQGQVALANFANPGGLRSVDGTAWQETAESGQVLIGIPGAGAFGELVAGALENSNVDLTEQLVGLMEGQRNYQANTRVLTTNKELIQSLFGAI</sequence>
<dbReference type="NCBIfam" id="NF005286">
    <property type="entry name" value="PRK06803.1"/>
    <property type="match status" value="1"/>
</dbReference>
<evidence type="ECO:0000259" key="8">
    <source>
        <dbReference type="Pfam" id="PF07559"/>
    </source>
</evidence>
<dbReference type="Pfam" id="PF22692">
    <property type="entry name" value="LlgE_F_G_D1"/>
    <property type="match status" value="1"/>
</dbReference>
<gene>
    <name evidence="10" type="primary">flgE</name>
    <name evidence="10" type="ORF">WG219_00675</name>
</gene>
<organism evidence="10 11">
    <name type="scientific">Ectopseudomonas mendocina</name>
    <name type="common">Pseudomonas mendocina</name>
    <dbReference type="NCBI Taxonomy" id="300"/>
    <lineage>
        <taxon>Bacteria</taxon>
        <taxon>Pseudomonadati</taxon>
        <taxon>Pseudomonadota</taxon>
        <taxon>Gammaproteobacteria</taxon>
        <taxon>Pseudomonadales</taxon>
        <taxon>Pseudomonadaceae</taxon>
        <taxon>Ectopseudomonas</taxon>
    </lineage>
</organism>
<dbReference type="Pfam" id="PF07559">
    <property type="entry name" value="FlgE_D2"/>
    <property type="match status" value="1"/>
</dbReference>
<feature type="domain" description="Flagellar hook protein FlgE/F/G-like D1" evidence="9">
    <location>
        <begin position="76"/>
        <end position="145"/>
    </location>
</feature>
<evidence type="ECO:0000256" key="2">
    <source>
        <dbReference type="ARBA" id="ARBA00009677"/>
    </source>
</evidence>
<dbReference type="EMBL" id="CP148074">
    <property type="protein sequence ID" value="WXL26041.1"/>
    <property type="molecule type" value="Genomic_DNA"/>
</dbReference>
<feature type="domain" description="Flagellar basal-body/hook protein C-terminal" evidence="7">
    <location>
        <begin position="352"/>
        <end position="393"/>
    </location>
</feature>
<evidence type="ECO:0000259" key="9">
    <source>
        <dbReference type="Pfam" id="PF22692"/>
    </source>
</evidence>
<keyword evidence="11" id="KW-1185">Reference proteome</keyword>
<evidence type="ECO:0000259" key="7">
    <source>
        <dbReference type="Pfam" id="PF06429"/>
    </source>
</evidence>
<evidence type="ECO:0000313" key="10">
    <source>
        <dbReference type="EMBL" id="WXL26041.1"/>
    </source>
</evidence>
<reference evidence="10 11" key="1">
    <citation type="submission" date="2024-03" db="EMBL/GenBank/DDBJ databases">
        <title>Complete genome of BD2.</title>
        <authorList>
            <person name="Cao G."/>
        </authorList>
    </citation>
    <scope>NUCLEOTIDE SEQUENCE [LARGE SCALE GENOMIC DNA]</scope>
    <source>
        <strain evidence="10 11">BD2</strain>
    </source>
</reference>
<evidence type="ECO:0000256" key="5">
    <source>
        <dbReference type="RuleBase" id="RU362116"/>
    </source>
</evidence>
<feature type="domain" description="Flagellar hook protein FlgE D2" evidence="8">
    <location>
        <begin position="155"/>
        <end position="278"/>
    </location>
</feature>
<dbReference type="Gene3D" id="2.60.98.20">
    <property type="entry name" value="Flagellar hook protein FlgE"/>
    <property type="match status" value="1"/>
</dbReference>
<dbReference type="InterPro" id="IPR010930">
    <property type="entry name" value="Flg_bb/hook_C_dom"/>
</dbReference>
<dbReference type="InterPro" id="IPR001444">
    <property type="entry name" value="Flag_bb_rod_N"/>
</dbReference>
<dbReference type="InterPro" id="IPR037925">
    <property type="entry name" value="FlgE/F/G-like"/>
</dbReference>
<evidence type="ECO:0000313" key="11">
    <source>
        <dbReference type="Proteomes" id="UP001476583"/>
    </source>
</evidence>
<evidence type="ECO:0000256" key="1">
    <source>
        <dbReference type="ARBA" id="ARBA00004117"/>
    </source>
</evidence>
<comment type="similarity">
    <text evidence="2 5">Belongs to the flagella basal body rod proteins family.</text>
</comment>
<dbReference type="InterPro" id="IPR037058">
    <property type="entry name" value="Falgellar_hook_FlgE_sf"/>
</dbReference>
<accession>A0ABZ2RG98</accession>
<dbReference type="Proteomes" id="UP001476583">
    <property type="component" value="Chromosome"/>
</dbReference>
<dbReference type="Pfam" id="PF00460">
    <property type="entry name" value="Flg_bb_rod"/>
    <property type="match status" value="1"/>
</dbReference>
<dbReference type="NCBIfam" id="TIGR03506">
    <property type="entry name" value="FlgEFG_subfam"/>
    <property type="match status" value="1"/>
</dbReference>